<proteinExistence type="inferred from homology"/>
<dbReference type="InterPro" id="IPR023393">
    <property type="entry name" value="START-like_dom_sf"/>
</dbReference>
<protein>
    <submittedName>
        <fullName evidence="3">SRPBCC domain-containing protein</fullName>
    </submittedName>
</protein>
<name>A0ABU9YRN4_9PROT</name>
<dbReference type="InterPro" id="IPR013538">
    <property type="entry name" value="ASHA1/2-like_C"/>
</dbReference>
<keyword evidence="4" id="KW-1185">Reference proteome</keyword>
<organism evidence="3 4">
    <name type="scientific">Tistrella arctica</name>
    <dbReference type="NCBI Taxonomy" id="3133430"/>
    <lineage>
        <taxon>Bacteria</taxon>
        <taxon>Pseudomonadati</taxon>
        <taxon>Pseudomonadota</taxon>
        <taxon>Alphaproteobacteria</taxon>
        <taxon>Geminicoccales</taxon>
        <taxon>Geminicoccaceae</taxon>
        <taxon>Tistrella</taxon>
    </lineage>
</organism>
<dbReference type="EMBL" id="JBBKTW010000011">
    <property type="protein sequence ID" value="MEN2991467.1"/>
    <property type="molecule type" value="Genomic_DNA"/>
</dbReference>
<dbReference type="Gene3D" id="3.30.530.20">
    <property type="match status" value="1"/>
</dbReference>
<reference evidence="3 4" key="1">
    <citation type="submission" date="2024-03" db="EMBL/GenBank/DDBJ databases">
        <title>High-quality draft genome sequencing of Tistrella sp. BH-R2-4.</title>
        <authorList>
            <person name="Dong C."/>
        </authorList>
    </citation>
    <scope>NUCLEOTIDE SEQUENCE [LARGE SCALE GENOMIC DNA]</scope>
    <source>
        <strain evidence="3 4">BH-R2-4</strain>
    </source>
</reference>
<feature type="domain" description="Activator of Hsp90 ATPase homologue 1/2-like C-terminal" evidence="2">
    <location>
        <begin position="14"/>
        <end position="129"/>
    </location>
</feature>
<comment type="similarity">
    <text evidence="1">Belongs to the AHA1 family.</text>
</comment>
<dbReference type="Pfam" id="PF08327">
    <property type="entry name" value="AHSA1"/>
    <property type="match status" value="1"/>
</dbReference>
<dbReference type="SUPFAM" id="SSF55961">
    <property type="entry name" value="Bet v1-like"/>
    <property type="match status" value="1"/>
</dbReference>
<evidence type="ECO:0000313" key="3">
    <source>
        <dbReference type="EMBL" id="MEN2991467.1"/>
    </source>
</evidence>
<evidence type="ECO:0000256" key="1">
    <source>
        <dbReference type="ARBA" id="ARBA00006817"/>
    </source>
</evidence>
<comment type="caution">
    <text evidence="3">The sequence shown here is derived from an EMBL/GenBank/DDBJ whole genome shotgun (WGS) entry which is preliminary data.</text>
</comment>
<evidence type="ECO:0000259" key="2">
    <source>
        <dbReference type="Pfam" id="PF08327"/>
    </source>
</evidence>
<evidence type="ECO:0000313" key="4">
    <source>
        <dbReference type="Proteomes" id="UP001413721"/>
    </source>
</evidence>
<dbReference type="Proteomes" id="UP001413721">
    <property type="component" value="Unassembled WGS sequence"/>
</dbReference>
<sequence>MSGSEILIALRIQAPAARVFRAFVEDIGLWWQPSGLFQFTAGPPGRLAFDPPGAGGRLVECKPDGSVFDIGHITDWQPPARLAFTWRQASFSPDQNTHVTVSFDTVGDQTRVSVRHRGWDAIPISHAARHNFPDAVFLHRHGGFWRRQMQALAQRLTSPDSIGHRP</sequence>
<gene>
    <name evidence="3" type="ORF">WG926_24360</name>
</gene>
<dbReference type="RefSeq" id="WP_345938485.1">
    <property type="nucleotide sequence ID" value="NZ_JBBKTW010000011.1"/>
</dbReference>
<accession>A0ABU9YRN4</accession>